<organism evidence="2">
    <name type="scientific">Nitrosospira multiformis</name>
    <dbReference type="NCBI Taxonomy" id="1231"/>
    <lineage>
        <taxon>Bacteria</taxon>
        <taxon>Pseudomonadati</taxon>
        <taxon>Pseudomonadota</taxon>
        <taxon>Betaproteobacteria</taxon>
        <taxon>Nitrosomonadales</taxon>
        <taxon>Nitrosomonadaceae</taxon>
        <taxon>Nitrosospira</taxon>
    </lineage>
</organism>
<dbReference type="AlphaFoldDB" id="P96422"/>
<gene>
    <name evidence="2" type="primary">ORF2</name>
</gene>
<evidence type="ECO:0000313" key="2">
    <source>
        <dbReference type="EMBL" id="AAB48014.1"/>
    </source>
</evidence>
<name>P96422_9PROT</name>
<evidence type="ECO:0000256" key="1">
    <source>
        <dbReference type="SAM" id="MobiDB-lite"/>
    </source>
</evidence>
<reference evidence="2" key="1">
    <citation type="journal article" date="2002" name="Arch. Microbiol.">
        <title>Diversity of ammonia monooxygenase operon in autotrophic ammonia-oxidizing bacteria.</title>
        <authorList>
            <person name="Norton J.M."/>
            <person name="Alzerreca J.J."/>
            <person name="Suwa Y."/>
            <person name="Klotz M.G."/>
        </authorList>
    </citation>
    <scope>NUCLEOTIDE SEQUENCE</scope>
    <source>
        <strain evidence="2">ATCC 25196</strain>
    </source>
</reference>
<accession>P96422</accession>
<feature type="compositionally biased region" description="Basic and acidic residues" evidence="1">
    <location>
        <begin position="24"/>
        <end position="34"/>
    </location>
</feature>
<proteinExistence type="predicted"/>
<dbReference type="EMBL" id="U15733">
    <property type="protein sequence ID" value="AAB48014.1"/>
    <property type="molecule type" value="Genomic_DNA"/>
</dbReference>
<feature type="region of interest" description="Disordered" evidence="1">
    <location>
        <begin position="1"/>
        <end position="74"/>
    </location>
</feature>
<sequence length="74" mass="8170">MRPAVTQPGRLKQCEAAAPGAKGEGSRRIREQQGSDKGFIQSCRPLLNHEVPGNSRQRHQGLRGWQAVEQHGND</sequence>
<protein>
    <submittedName>
        <fullName evidence="2">ORF2 protein</fullName>
    </submittedName>
</protein>